<dbReference type="Pfam" id="PF13452">
    <property type="entry name" value="FAS1_DH_region"/>
    <property type="match status" value="1"/>
</dbReference>
<dbReference type="EMBL" id="UINC01169088">
    <property type="protein sequence ID" value="SVD72452.1"/>
    <property type="molecule type" value="Genomic_DNA"/>
</dbReference>
<dbReference type="InterPro" id="IPR029069">
    <property type="entry name" value="HotDog_dom_sf"/>
</dbReference>
<dbReference type="CDD" id="cd03441">
    <property type="entry name" value="R_hydratase_like"/>
    <property type="match status" value="1"/>
</dbReference>
<proteinExistence type="predicted"/>
<organism evidence="3">
    <name type="scientific">marine metagenome</name>
    <dbReference type="NCBI Taxonomy" id="408172"/>
    <lineage>
        <taxon>unclassified sequences</taxon>
        <taxon>metagenomes</taxon>
        <taxon>ecological metagenomes</taxon>
    </lineage>
</organism>
<dbReference type="Gene3D" id="3.10.129.10">
    <property type="entry name" value="Hotdog Thioesterase"/>
    <property type="match status" value="1"/>
</dbReference>
<accession>A0A382XMW1</accession>
<sequence>EEEYKKGIGEVLPYRPTKEASLDNIRRFGDGVGDYNPLWRDPNHAANSPYRMITAPPPFIYGVSLGVVAGETGAINRARVSTAYLPVNYAGAEIEFHRPIWLGDRITAQEQVGPTMRKESKRIGAIAFNTGLVTYSNQRQEVVTTVKTLMARYQNTGSTLEYDREPKESREIQHEAADPLVYERERRGAEPRYWEDVVEGDDIPALKKGTYTVTELFLFTHGVLGTGRSPRAALEAEGSGDLGGGGRFDEEHARKRRNMPGQFDFGPQR</sequence>
<gene>
    <name evidence="3" type="ORF">METZ01_LOCUS425306</name>
</gene>
<feature type="non-terminal residue" evidence="3">
    <location>
        <position position="269"/>
    </location>
</feature>
<feature type="domain" description="FAS1-like dehydratase" evidence="2">
    <location>
        <begin position="23"/>
        <end position="145"/>
    </location>
</feature>
<evidence type="ECO:0000256" key="1">
    <source>
        <dbReference type="SAM" id="MobiDB-lite"/>
    </source>
</evidence>
<evidence type="ECO:0000313" key="3">
    <source>
        <dbReference type="EMBL" id="SVD72452.1"/>
    </source>
</evidence>
<evidence type="ECO:0000259" key="2">
    <source>
        <dbReference type="Pfam" id="PF13452"/>
    </source>
</evidence>
<protein>
    <recommendedName>
        <fullName evidence="2">FAS1-like dehydratase domain-containing protein</fullName>
    </recommendedName>
</protein>
<reference evidence="3" key="1">
    <citation type="submission" date="2018-05" db="EMBL/GenBank/DDBJ databases">
        <authorList>
            <person name="Lanie J.A."/>
            <person name="Ng W.-L."/>
            <person name="Kazmierczak K.M."/>
            <person name="Andrzejewski T.M."/>
            <person name="Davidsen T.M."/>
            <person name="Wayne K.J."/>
            <person name="Tettelin H."/>
            <person name="Glass J.I."/>
            <person name="Rusch D."/>
            <person name="Podicherti R."/>
            <person name="Tsui H.-C.T."/>
            <person name="Winkler M.E."/>
        </authorList>
    </citation>
    <scope>NUCLEOTIDE SEQUENCE</scope>
</reference>
<name>A0A382XMW1_9ZZZZ</name>
<dbReference type="SUPFAM" id="SSF54637">
    <property type="entry name" value="Thioesterase/thiol ester dehydrase-isomerase"/>
    <property type="match status" value="1"/>
</dbReference>
<dbReference type="AlphaFoldDB" id="A0A382XMW1"/>
<feature type="region of interest" description="Disordered" evidence="1">
    <location>
        <begin position="234"/>
        <end position="269"/>
    </location>
</feature>
<dbReference type="InterPro" id="IPR039569">
    <property type="entry name" value="FAS1-like_DH_region"/>
</dbReference>
<feature type="non-terminal residue" evidence="3">
    <location>
        <position position="1"/>
    </location>
</feature>